<evidence type="ECO:0000313" key="2">
    <source>
        <dbReference type="EMBL" id="CAG9771235.1"/>
    </source>
</evidence>
<keyword evidence="3" id="KW-1185">Reference proteome</keyword>
<gene>
    <name evidence="2" type="ORF">CEUTPL_LOCUS11673</name>
</gene>
<dbReference type="Proteomes" id="UP001152799">
    <property type="component" value="Chromosome 7"/>
</dbReference>
<evidence type="ECO:0000256" key="1">
    <source>
        <dbReference type="SAM" id="MobiDB-lite"/>
    </source>
</evidence>
<protein>
    <submittedName>
        <fullName evidence="2">Uncharacterized protein</fullName>
    </submittedName>
</protein>
<dbReference type="OrthoDB" id="6776607at2759"/>
<reference evidence="2" key="1">
    <citation type="submission" date="2022-01" db="EMBL/GenBank/DDBJ databases">
        <authorList>
            <person name="King R."/>
        </authorList>
    </citation>
    <scope>NUCLEOTIDE SEQUENCE</scope>
</reference>
<dbReference type="EMBL" id="OU892283">
    <property type="protein sequence ID" value="CAG9771235.1"/>
    <property type="molecule type" value="Genomic_DNA"/>
</dbReference>
<feature type="region of interest" description="Disordered" evidence="1">
    <location>
        <begin position="25"/>
        <end position="59"/>
    </location>
</feature>
<sequence>MSSRAKRIAQMGKVAFEKMQEMEKKKLTSIRKKHKYSGNIEEPSGTALVPESNSNSSECMPNREIFSDNECLNGNENDMIEHQEEGQEVGIENVENVEQHPGTVVGHNNTVQEEQPAITSQNINRKRARTETEKQNNARNKHPFINEVCNYFKENNDMNVSYEKYRQVVDNLNIGFYDLEADKCGFCIEMDMNPTEDNLKLKEAHLQSVEKVRSQYRRDGELSAQLNLLRVYAADLQKVFLLPRMLKVKDSFFTSHLVLFNETFGAMAKKYEHFCILWHEAIAGRRAEDIASSFLKFLECNRDAEHIILWLDNFSGQNKNNILISAILSYINSSLCTTKTITLKYLISVHTYMAADRLLGKIEQAVRKMGNVEDFMDFKECCKKASARMNVLEMQYNDFLKLENKLKTFSRKKKLEQEVTDQLPYFKDIVAMKFIKGSECLYVKTNYDEDDYSCRSNILKKNISLVLPQHIQEARGISTAKKETIVKRLVSKMTETRRQFWLNLPENNNAGDVLNDGI</sequence>
<dbReference type="PANTHER" id="PTHR34415">
    <property type="entry name" value="INTEGRASE CATALYTIC DOMAIN-CONTAINING PROTEIN"/>
    <property type="match status" value="1"/>
</dbReference>
<organism evidence="2 3">
    <name type="scientific">Ceutorhynchus assimilis</name>
    <name type="common">cabbage seed weevil</name>
    <dbReference type="NCBI Taxonomy" id="467358"/>
    <lineage>
        <taxon>Eukaryota</taxon>
        <taxon>Metazoa</taxon>
        <taxon>Ecdysozoa</taxon>
        <taxon>Arthropoda</taxon>
        <taxon>Hexapoda</taxon>
        <taxon>Insecta</taxon>
        <taxon>Pterygota</taxon>
        <taxon>Neoptera</taxon>
        <taxon>Endopterygota</taxon>
        <taxon>Coleoptera</taxon>
        <taxon>Polyphaga</taxon>
        <taxon>Cucujiformia</taxon>
        <taxon>Curculionidae</taxon>
        <taxon>Ceutorhynchinae</taxon>
        <taxon>Ceutorhynchus</taxon>
    </lineage>
</organism>
<dbReference type="AlphaFoldDB" id="A0A9N9QR38"/>
<evidence type="ECO:0000313" key="3">
    <source>
        <dbReference type="Proteomes" id="UP001152799"/>
    </source>
</evidence>
<accession>A0A9N9QR38</accession>
<proteinExistence type="predicted"/>
<name>A0A9N9QR38_9CUCU</name>
<feature type="compositionally biased region" description="Basic residues" evidence="1">
    <location>
        <begin position="27"/>
        <end position="36"/>
    </location>
</feature>
<dbReference type="PANTHER" id="PTHR34415:SF1">
    <property type="entry name" value="INTEGRASE CATALYTIC DOMAIN-CONTAINING PROTEIN"/>
    <property type="match status" value="1"/>
</dbReference>